<dbReference type="CDD" id="cd00146">
    <property type="entry name" value="PKD"/>
    <property type="match status" value="1"/>
</dbReference>
<dbReference type="EMBL" id="FXTZ01000002">
    <property type="protein sequence ID" value="SMP13270.1"/>
    <property type="molecule type" value="Genomic_DNA"/>
</dbReference>
<dbReference type="InterPro" id="IPR035986">
    <property type="entry name" value="PKD_dom_sf"/>
</dbReference>
<gene>
    <name evidence="1" type="ORF">SAMN06264346_102558</name>
</gene>
<dbReference type="InterPro" id="IPR013783">
    <property type="entry name" value="Ig-like_fold"/>
</dbReference>
<proteinExistence type="predicted"/>
<organism evidence="1 2">
    <name type="scientific">Chryseobacterium profundimaris</name>
    <dbReference type="NCBI Taxonomy" id="1387275"/>
    <lineage>
        <taxon>Bacteria</taxon>
        <taxon>Pseudomonadati</taxon>
        <taxon>Bacteroidota</taxon>
        <taxon>Flavobacteriia</taxon>
        <taxon>Flavobacteriales</taxon>
        <taxon>Weeksellaceae</taxon>
        <taxon>Chryseobacterium group</taxon>
        <taxon>Chryseobacterium</taxon>
    </lineage>
</organism>
<dbReference type="SUPFAM" id="SSF49299">
    <property type="entry name" value="PKD domain"/>
    <property type="match status" value="1"/>
</dbReference>
<sequence>MNTKLDNVTTQYRKFNVNQVLTEGQLNEFLDYFEDQDRLSRTHLSGVGVACGFKSIYLDPSVTEETIRQIFKIDKEEAIDLKDYLDTLAITQGTGVTTDGDLLTLRRKTLKDIPDSDKKFIETVIDFGANAYKYYRKYEAAKDYGHFIINSAPVNLLEIITQQDYDFLIAQGISISDFKPLKDIQKLNEKIVILYLESYSNEESPCQDADCDNAGSEQVSNLRVLLADQNEIENIIDESEAKDTLYQLSNIYEDLFKNLPNIEAKRVILDPGISTAPQLKSKFTDAIHAIIELSGGFTRIAQVFNVNLNLGNQLLKDKLEALLYTSPSGIDDYQYRYDLLKDLIDTHNEIRNLVLHLHAECCPSISSFPKHLFLGPLGAKLELGENTPLRHGFYHSPITTGDDENYERIVMLTNRFAQKINGFRAYSGPVKITPSYLNVYLGDKAIPFYYNVDQPLLSKWNYEKTKTDRETYNLSYHTANLAGEDFIQNPLNYNIDDNDFYRIEGHLGLPFETAVQNINDLKAKYGLAFDVTVLLLNNEKRGSGEVAEPRKISIPELRAQVLSISNNISKATGDSKIALQNLTKLDSQLKLLNKAKFDFDPESAEEITIVKEDPKKKEIATELLKDFLERKSGLEHMAGVRPGDTFVLIAESETNNLVLADFTLPYLCCSKKDPVFLVLPASQLCQNDAPVPMTIVPLDGEVKAFVNGSTQVSVITQSGGQNLFNPALVNPAHFGKEITFTVNDDPVETKMIVYPMPVISVTTGEVVYGENVNAPEATVTFNITGHQPGFTYTWDFDDNSTDNPVPVNGVVTHKYFLGAAGTEDVYRPKLTVKNQNGCSFTYNINPITLKLVINKNTKIYIYFDSSGSMDSTLSPLQVMRDTLLKNRLLPLYGNDSVAYNNNVKVISDGYERTFDFLNIQGQPAPEGNVIVLVFQDEANSIYHSTSINNRTSAFSTDIQALKTRIANNFGTNNPNYYRGVIFQVDGDSTFKSLMKAVEGSIPNASYPSQYNLQSEVSAGKVIFNYDVPDGVAPSIYMDKVITSLQQLGYNIP</sequence>
<dbReference type="RefSeq" id="WP_283421493.1">
    <property type="nucleotide sequence ID" value="NZ_FXTZ01000002.1"/>
</dbReference>
<dbReference type="Proteomes" id="UP001157960">
    <property type="component" value="Unassembled WGS sequence"/>
</dbReference>
<name>A0ABY1NN17_9FLAO</name>
<evidence type="ECO:0008006" key="3">
    <source>
        <dbReference type="Google" id="ProtNLM"/>
    </source>
</evidence>
<comment type="caution">
    <text evidence="1">The sequence shown here is derived from an EMBL/GenBank/DDBJ whole genome shotgun (WGS) entry which is preliminary data.</text>
</comment>
<dbReference type="Gene3D" id="2.60.40.10">
    <property type="entry name" value="Immunoglobulins"/>
    <property type="match status" value="1"/>
</dbReference>
<protein>
    <recommendedName>
        <fullName evidence="3">PKD domain-containing protein</fullName>
    </recommendedName>
</protein>
<accession>A0ABY1NN17</accession>
<keyword evidence="2" id="KW-1185">Reference proteome</keyword>
<evidence type="ECO:0000313" key="1">
    <source>
        <dbReference type="EMBL" id="SMP13270.1"/>
    </source>
</evidence>
<reference evidence="1 2" key="1">
    <citation type="submission" date="2017-05" db="EMBL/GenBank/DDBJ databases">
        <authorList>
            <person name="Varghese N."/>
            <person name="Submissions S."/>
        </authorList>
    </citation>
    <scope>NUCLEOTIDE SEQUENCE [LARGE SCALE GENOMIC DNA]</scope>
    <source>
        <strain evidence="1 2">DSM 28214</strain>
    </source>
</reference>
<evidence type="ECO:0000313" key="2">
    <source>
        <dbReference type="Proteomes" id="UP001157960"/>
    </source>
</evidence>